<dbReference type="GO" id="GO:0005765">
    <property type="term" value="C:lysosomal membrane"/>
    <property type="evidence" value="ECO:0007669"/>
    <property type="project" value="TreeGrafter"/>
</dbReference>
<gene>
    <name evidence="9" type="primary">TMEM192</name>
</gene>
<evidence type="ECO:0000256" key="5">
    <source>
        <dbReference type="ARBA" id="ARBA00022989"/>
    </source>
</evidence>
<dbReference type="STRING" id="8005.ENSEEEP00000018664"/>
<comment type="similarity">
    <text evidence="2">Belongs to the TMEM192 family.</text>
</comment>
<dbReference type="Pfam" id="PF14802">
    <property type="entry name" value="TMEM192"/>
    <property type="match status" value="1"/>
</dbReference>
<reference evidence="10" key="2">
    <citation type="journal article" date="2017" name="Sci. Adv.">
        <title>A tail of two voltages: Proteomic comparison of the three electric organs of the electric eel.</title>
        <authorList>
            <person name="Traeger L.L."/>
            <person name="Sabat G."/>
            <person name="Barrett-Wilt G.A."/>
            <person name="Wells G.B."/>
            <person name="Sussman M.R."/>
        </authorList>
    </citation>
    <scope>NUCLEOTIDE SEQUENCE [LARGE SCALE GENOMIC DNA]</scope>
</reference>
<accession>A0A4W4F4L8</accession>
<reference evidence="9" key="4">
    <citation type="submission" date="2025-08" db="UniProtKB">
        <authorList>
            <consortium name="Ensembl"/>
        </authorList>
    </citation>
    <scope>IDENTIFICATION</scope>
</reference>
<dbReference type="GeneTree" id="ENSGT00390000013749"/>
<comment type="subcellular location">
    <subcellularLocation>
        <location evidence="1">Membrane</location>
        <topology evidence="1">Multi-pass membrane protein</topology>
    </subcellularLocation>
</comment>
<proteinExistence type="inferred from homology"/>
<keyword evidence="6 8" id="KW-0472">Membrane</keyword>
<feature type="transmembrane region" description="Helical" evidence="8">
    <location>
        <begin position="58"/>
        <end position="86"/>
    </location>
</feature>
<name>A0A4W4F4L8_ELEEL</name>
<organism evidence="9 10">
    <name type="scientific">Electrophorus electricus</name>
    <name type="common">Electric eel</name>
    <name type="synonym">Gymnotus electricus</name>
    <dbReference type="NCBI Taxonomy" id="8005"/>
    <lineage>
        <taxon>Eukaryota</taxon>
        <taxon>Metazoa</taxon>
        <taxon>Chordata</taxon>
        <taxon>Craniata</taxon>
        <taxon>Vertebrata</taxon>
        <taxon>Euteleostomi</taxon>
        <taxon>Actinopterygii</taxon>
        <taxon>Neopterygii</taxon>
        <taxon>Teleostei</taxon>
        <taxon>Ostariophysi</taxon>
        <taxon>Gymnotiformes</taxon>
        <taxon>Gymnotoidei</taxon>
        <taxon>Gymnotidae</taxon>
        <taxon>Electrophorus</taxon>
    </lineage>
</organism>
<sequence>MPNKCVMDSKRLSANVQSNRNTDLTQSTEDDPLIDGPLISKDALESSIKREFQKLPTAWTAGLLMVVHVVLVGLCVTLAVVCVLVGNHAEECEVALSGLDTVAAVLLAKTALWLLVFLFERCVQHQHSMARRRGYLRFYRVTRELQHMPLLIHSAGNAAVLVVMAPSSILDKRVRNLSVYLLIVIICVELLASIICLTKYTVHVLRFNKQSPSPDVSEEEHSHTFSAGTSVTRTETGFRDGSSLEEVVEKQADLIEYLKQHNTQLSKRLLALSSQQARA</sequence>
<dbReference type="OMA" id="IGFRDEN"/>
<feature type="transmembrane region" description="Helical" evidence="8">
    <location>
        <begin position="144"/>
        <end position="165"/>
    </location>
</feature>
<dbReference type="InterPro" id="IPR029399">
    <property type="entry name" value="TMEM192"/>
</dbReference>
<dbReference type="GeneID" id="113586124"/>
<feature type="transmembrane region" description="Helical" evidence="8">
    <location>
        <begin position="177"/>
        <end position="197"/>
    </location>
</feature>
<evidence type="ECO:0000256" key="1">
    <source>
        <dbReference type="ARBA" id="ARBA00004141"/>
    </source>
</evidence>
<reference evidence="9" key="3">
    <citation type="submission" date="2020-05" db="EMBL/GenBank/DDBJ databases">
        <title>Electrophorus electricus (electric eel) genome, fEleEle1, primary haplotype.</title>
        <authorList>
            <person name="Myers G."/>
            <person name="Meyer A."/>
            <person name="Fedrigo O."/>
            <person name="Formenti G."/>
            <person name="Rhie A."/>
            <person name="Tracey A."/>
            <person name="Sims Y."/>
            <person name="Jarvis E.D."/>
        </authorList>
    </citation>
    <scope>NUCLEOTIDE SEQUENCE [LARGE SCALE GENOMIC DNA]</scope>
</reference>
<keyword evidence="10" id="KW-1185">Reference proteome</keyword>
<dbReference type="PANTHER" id="PTHR31592">
    <property type="entry name" value="TRANSMEMBRANE PROTEIN 192"/>
    <property type="match status" value="1"/>
</dbReference>
<reference evidence="9" key="5">
    <citation type="submission" date="2025-09" db="UniProtKB">
        <authorList>
            <consortium name="Ensembl"/>
        </authorList>
    </citation>
    <scope>IDENTIFICATION</scope>
</reference>
<evidence type="ECO:0000256" key="4">
    <source>
        <dbReference type="ARBA" id="ARBA00022692"/>
    </source>
</evidence>
<evidence type="ECO:0000256" key="6">
    <source>
        <dbReference type="ARBA" id="ARBA00023136"/>
    </source>
</evidence>
<dbReference type="AlphaFoldDB" id="A0A4W4F4L8"/>
<evidence type="ECO:0000313" key="9">
    <source>
        <dbReference type="Ensembl" id="ENSEEEP00000018664.2"/>
    </source>
</evidence>
<dbReference type="GO" id="GO:0005770">
    <property type="term" value="C:late endosome"/>
    <property type="evidence" value="ECO:0007669"/>
    <property type="project" value="TreeGrafter"/>
</dbReference>
<reference evidence="10" key="1">
    <citation type="journal article" date="2014" name="Science">
        <title>Nonhuman genetics. Genomic basis for the convergent evolution of electric organs.</title>
        <authorList>
            <person name="Gallant J.R."/>
            <person name="Traeger L.L."/>
            <person name="Volkening J.D."/>
            <person name="Moffett H."/>
            <person name="Chen P.H."/>
            <person name="Novina C.D."/>
            <person name="Phillips G.N.Jr."/>
            <person name="Anand R."/>
            <person name="Wells G.B."/>
            <person name="Pinch M."/>
            <person name="Guth R."/>
            <person name="Unguez G.A."/>
            <person name="Albert J.S."/>
            <person name="Zakon H.H."/>
            <person name="Samanta M.P."/>
            <person name="Sussman M.R."/>
        </authorList>
    </citation>
    <scope>NUCLEOTIDE SEQUENCE [LARGE SCALE GENOMIC DNA]</scope>
</reference>
<protein>
    <recommendedName>
        <fullName evidence="3">Transmembrane protein 192</fullName>
    </recommendedName>
</protein>
<evidence type="ECO:0000313" key="10">
    <source>
        <dbReference type="Proteomes" id="UP000314983"/>
    </source>
</evidence>
<evidence type="ECO:0000256" key="2">
    <source>
        <dbReference type="ARBA" id="ARBA00006314"/>
    </source>
</evidence>
<dbReference type="Proteomes" id="UP000314983">
    <property type="component" value="Chromosome 9"/>
</dbReference>
<dbReference type="RefSeq" id="XP_026879835.2">
    <property type="nucleotide sequence ID" value="XM_027024034.2"/>
</dbReference>
<keyword evidence="5 8" id="KW-1133">Transmembrane helix</keyword>
<evidence type="ECO:0000256" key="7">
    <source>
        <dbReference type="SAM" id="MobiDB-lite"/>
    </source>
</evidence>
<feature type="region of interest" description="Disordered" evidence="7">
    <location>
        <begin position="212"/>
        <end position="242"/>
    </location>
</feature>
<evidence type="ECO:0000256" key="3">
    <source>
        <dbReference type="ARBA" id="ARBA00014635"/>
    </source>
</evidence>
<keyword evidence="4 8" id="KW-0812">Transmembrane</keyword>
<feature type="compositionally biased region" description="Polar residues" evidence="7">
    <location>
        <begin position="224"/>
        <end position="235"/>
    </location>
</feature>
<dbReference type="PANTHER" id="PTHR31592:SF1">
    <property type="entry name" value="TRANSMEMBRANE PROTEIN 192"/>
    <property type="match status" value="1"/>
</dbReference>
<feature type="transmembrane region" description="Helical" evidence="8">
    <location>
        <begin position="101"/>
        <end position="123"/>
    </location>
</feature>
<evidence type="ECO:0000256" key="8">
    <source>
        <dbReference type="SAM" id="Phobius"/>
    </source>
</evidence>
<dbReference type="Ensembl" id="ENSEEET00000018872.2">
    <property type="protein sequence ID" value="ENSEEEP00000018664.2"/>
    <property type="gene ID" value="ENSEEEG00000009180.2"/>
</dbReference>